<dbReference type="PANTHER" id="PTHR46333:SF2">
    <property type="entry name" value="CYTOKINESIS PROTEIN 3"/>
    <property type="match status" value="1"/>
</dbReference>
<evidence type="ECO:0000259" key="1">
    <source>
        <dbReference type="Pfam" id="PF01841"/>
    </source>
</evidence>
<dbReference type="InterPro" id="IPR052557">
    <property type="entry name" value="CAP/Cytokinesis_protein"/>
</dbReference>
<gene>
    <name evidence="2" type="ORF">T190115A13A_70030</name>
</gene>
<dbReference type="RefSeq" id="WP_348706848.1">
    <property type="nucleotide sequence ID" value="NZ_CAXIYA010000038.1"/>
</dbReference>
<accession>A0ABP1FJC1</accession>
<evidence type="ECO:0000313" key="2">
    <source>
        <dbReference type="EMBL" id="CAL2108257.1"/>
    </source>
</evidence>
<protein>
    <submittedName>
        <fullName evidence="2">TGc domain-containing protein</fullName>
    </submittedName>
</protein>
<dbReference type="InterPro" id="IPR002931">
    <property type="entry name" value="Transglutaminase-like"/>
</dbReference>
<sequence length="333" mass="38739">MKKFTFIIFLLGTLKINSQISDFKHINFTRADNIAVLNEGESLNNLPKLVYQLTYQLPSSVEKFRAIYTWVCMNIRNDYSLAQKIIRNRKKLQNNPEVLHKWNSSIAKKVLKKLYKQKKTMCTGYAYLISKMTELVNIESRIINGYGRTIVSNIDTLEQVNHSWNAIKLNNKWYLCDATWSSGYVNENYSFIKDYNDGYFLTAPELFAKNHFPSSKKWLLNASQSNTNFTKEPLVYGTAFKHKIIPIKPLMHSKVIKGSIIHFKLKYLDKTKPESISLITIKNNNQYKLALKNLTIKNGYISFNYKFNKKGAYDIHLKIDSDYIASYVISSIE</sequence>
<feature type="domain" description="Transglutaminase-like" evidence="1">
    <location>
        <begin position="51"/>
        <end position="178"/>
    </location>
</feature>
<dbReference type="Pfam" id="PF01841">
    <property type="entry name" value="Transglut_core"/>
    <property type="match status" value="1"/>
</dbReference>
<dbReference type="EMBL" id="CAXJRC010000044">
    <property type="protein sequence ID" value="CAL2108257.1"/>
    <property type="molecule type" value="Genomic_DNA"/>
</dbReference>
<reference evidence="2 3" key="1">
    <citation type="submission" date="2024-05" db="EMBL/GenBank/DDBJ databases">
        <authorList>
            <person name="Duchaud E."/>
        </authorList>
    </citation>
    <scope>NUCLEOTIDE SEQUENCE [LARGE SCALE GENOMIC DNA]</scope>
    <source>
        <strain evidence="2">Ena-SAMPLE-TAB-13-05-2024-13:56:06:370-140305</strain>
    </source>
</reference>
<comment type="caution">
    <text evidence="2">The sequence shown here is derived from an EMBL/GenBank/DDBJ whole genome shotgun (WGS) entry which is preliminary data.</text>
</comment>
<dbReference type="PANTHER" id="PTHR46333">
    <property type="entry name" value="CYTOKINESIS PROTEIN 3"/>
    <property type="match status" value="1"/>
</dbReference>
<evidence type="ECO:0000313" key="3">
    <source>
        <dbReference type="Proteomes" id="UP001497602"/>
    </source>
</evidence>
<keyword evidence="3" id="KW-1185">Reference proteome</keyword>
<dbReference type="SUPFAM" id="SSF54001">
    <property type="entry name" value="Cysteine proteinases"/>
    <property type="match status" value="1"/>
</dbReference>
<dbReference type="InterPro" id="IPR038765">
    <property type="entry name" value="Papain-like_cys_pep_sf"/>
</dbReference>
<dbReference type="Proteomes" id="UP001497602">
    <property type="component" value="Unassembled WGS sequence"/>
</dbReference>
<name>A0ABP1FJC1_9FLAO</name>
<organism evidence="2 3">
    <name type="scientific">Tenacibaculum vairaonense</name>
    <dbReference type="NCBI Taxonomy" id="3137860"/>
    <lineage>
        <taxon>Bacteria</taxon>
        <taxon>Pseudomonadati</taxon>
        <taxon>Bacteroidota</taxon>
        <taxon>Flavobacteriia</taxon>
        <taxon>Flavobacteriales</taxon>
        <taxon>Flavobacteriaceae</taxon>
        <taxon>Tenacibaculum</taxon>
    </lineage>
</organism>
<dbReference type="Gene3D" id="3.10.620.30">
    <property type="match status" value="1"/>
</dbReference>
<proteinExistence type="predicted"/>